<evidence type="ECO:0000256" key="1">
    <source>
        <dbReference type="ARBA" id="ARBA00004496"/>
    </source>
</evidence>
<evidence type="ECO:0000256" key="4">
    <source>
        <dbReference type="ARBA" id="ARBA00022737"/>
    </source>
</evidence>
<name>A0A836AIM3_SHEEP</name>
<dbReference type="InterPro" id="IPR046357">
    <property type="entry name" value="PPIase_dom_sf"/>
</dbReference>
<keyword evidence="4" id="KW-0677">Repeat</keyword>
<keyword evidence="3" id="KW-0597">Phosphoprotein</keyword>
<accession>A0A836AIM3</accession>
<dbReference type="PANTHER" id="PTHR11242">
    <property type="entry name" value="ARYL HYDROCARBON RECEPTOR INTERACTING PROTEIN RELATED"/>
    <property type="match status" value="1"/>
</dbReference>
<reference evidence="7 8" key="1">
    <citation type="submission" date="2020-12" db="EMBL/GenBank/DDBJ databases">
        <title>De novo assembly of Tibetan sheep genome.</title>
        <authorList>
            <person name="Li X."/>
        </authorList>
    </citation>
    <scope>NUCLEOTIDE SEQUENCE [LARGE SCALE GENOMIC DNA]</scope>
    <source>
        <tissue evidence="7">Heart</tissue>
    </source>
</reference>
<protein>
    <recommendedName>
        <fullName evidence="6">AIP/AIPL N-terminal FKBP-type PPIase domain-containing protein</fullName>
    </recommendedName>
</protein>
<evidence type="ECO:0000313" key="7">
    <source>
        <dbReference type="EMBL" id="KAG5210332.1"/>
    </source>
</evidence>
<proteinExistence type="predicted"/>
<evidence type="ECO:0000313" key="8">
    <source>
        <dbReference type="Proteomes" id="UP000664991"/>
    </source>
</evidence>
<dbReference type="Proteomes" id="UP000664991">
    <property type="component" value="Unassembled WGS sequence"/>
</dbReference>
<evidence type="ECO:0000256" key="2">
    <source>
        <dbReference type="ARBA" id="ARBA00022490"/>
    </source>
</evidence>
<comment type="caution">
    <text evidence="7">The sequence shown here is derived from an EMBL/GenBank/DDBJ whole genome shotgun (WGS) entry which is preliminary data.</text>
</comment>
<sequence>MQQTRGLIIGKKFKLPLWEPILHTMWEGEIAQFCCDVKHVVLYLLLAKSLLNFAASKDLLEGISQMQEHNSLGHADLDTLQQKAQPLIFDIERLRWRILAHISRTHGQ</sequence>
<dbReference type="InterPro" id="IPR056277">
    <property type="entry name" value="PPIase_AIP"/>
</dbReference>
<dbReference type="GO" id="GO:0005737">
    <property type="term" value="C:cytoplasm"/>
    <property type="evidence" value="ECO:0007669"/>
    <property type="project" value="UniProtKB-SubCell"/>
</dbReference>
<dbReference type="Pfam" id="PF23322">
    <property type="entry name" value="PPIase_AIP"/>
    <property type="match status" value="1"/>
</dbReference>
<evidence type="ECO:0000256" key="3">
    <source>
        <dbReference type="ARBA" id="ARBA00022553"/>
    </source>
</evidence>
<evidence type="ECO:0000256" key="5">
    <source>
        <dbReference type="ARBA" id="ARBA00022803"/>
    </source>
</evidence>
<dbReference type="GO" id="GO:0003755">
    <property type="term" value="F:peptidyl-prolyl cis-trans isomerase activity"/>
    <property type="evidence" value="ECO:0007669"/>
    <property type="project" value="InterPro"/>
</dbReference>
<dbReference type="PANTHER" id="PTHR11242:SF3">
    <property type="entry name" value="AH RECEPTOR-INTERACTING PROTEIN"/>
    <property type="match status" value="1"/>
</dbReference>
<dbReference type="EMBL" id="JAEMGP010000004">
    <property type="protein sequence ID" value="KAG5210332.1"/>
    <property type="molecule type" value="Genomic_DNA"/>
</dbReference>
<dbReference type="AlphaFoldDB" id="A0A836AIM3"/>
<keyword evidence="5" id="KW-0802">TPR repeat</keyword>
<organism evidence="7 8">
    <name type="scientific">Ovis aries</name>
    <name type="common">Sheep</name>
    <dbReference type="NCBI Taxonomy" id="9940"/>
    <lineage>
        <taxon>Eukaryota</taxon>
        <taxon>Metazoa</taxon>
        <taxon>Chordata</taxon>
        <taxon>Craniata</taxon>
        <taxon>Vertebrata</taxon>
        <taxon>Euteleostomi</taxon>
        <taxon>Mammalia</taxon>
        <taxon>Eutheria</taxon>
        <taxon>Laurasiatheria</taxon>
        <taxon>Artiodactyla</taxon>
        <taxon>Ruminantia</taxon>
        <taxon>Pecora</taxon>
        <taxon>Bovidae</taxon>
        <taxon>Caprinae</taxon>
        <taxon>Ovis</taxon>
    </lineage>
</organism>
<feature type="domain" description="AIP/AIPL N-terminal FKBP-type PPIase" evidence="6">
    <location>
        <begin position="6"/>
        <end position="90"/>
    </location>
</feature>
<dbReference type="InterPro" id="IPR039663">
    <property type="entry name" value="AIP/AIPL1/TTC9"/>
</dbReference>
<gene>
    <name evidence="7" type="ORF">JEQ12_015526</name>
</gene>
<evidence type="ECO:0000259" key="6">
    <source>
        <dbReference type="Pfam" id="PF23322"/>
    </source>
</evidence>
<dbReference type="Gene3D" id="3.10.50.40">
    <property type="match status" value="1"/>
</dbReference>
<keyword evidence="2" id="KW-0963">Cytoplasm</keyword>
<comment type="subcellular location">
    <subcellularLocation>
        <location evidence="1">Cytoplasm</location>
    </subcellularLocation>
</comment>